<dbReference type="Proteomes" id="UP000775872">
    <property type="component" value="Unassembled WGS sequence"/>
</dbReference>
<dbReference type="EMBL" id="CABFOC020000042">
    <property type="protein sequence ID" value="CAH0051757.1"/>
    <property type="molecule type" value="Genomic_DNA"/>
</dbReference>
<dbReference type="SUPFAM" id="SSF48403">
    <property type="entry name" value="Ankyrin repeat"/>
    <property type="match status" value="1"/>
</dbReference>
<feature type="compositionally biased region" description="Acidic residues" evidence="3">
    <location>
        <begin position="346"/>
        <end position="361"/>
    </location>
</feature>
<dbReference type="Gene3D" id="1.25.40.20">
    <property type="entry name" value="Ankyrin repeat-containing domain"/>
    <property type="match status" value="2"/>
</dbReference>
<evidence type="ECO:0000256" key="1">
    <source>
        <dbReference type="ARBA" id="ARBA00022737"/>
    </source>
</evidence>
<dbReference type="InterPro" id="IPR002110">
    <property type="entry name" value="Ankyrin_rpt"/>
</dbReference>
<keyword evidence="2" id="KW-0040">ANK repeat</keyword>
<gene>
    <name evidence="4" type="ORF">CSOL1703_00014407</name>
</gene>
<organism evidence="4 5">
    <name type="scientific">Clonostachys solani</name>
    <dbReference type="NCBI Taxonomy" id="160281"/>
    <lineage>
        <taxon>Eukaryota</taxon>
        <taxon>Fungi</taxon>
        <taxon>Dikarya</taxon>
        <taxon>Ascomycota</taxon>
        <taxon>Pezizomycotina</taxon>
        <taxon>Sordariomycetes</taxon>
        <taxon>Hypocreomycetidae</taxon>
        <taxon>Hypocreales</taxon>
        <taxon>Bionectriaceae</taxon>
        <taxon>Clonostachys</taxon>
    </lineage>
</organism>
<feature type="compositionally biased region" description="Acidic residues" evidence="3">
    <location>
        <begin position="370"/>
        <end position="437"/>
    </location>
</feature>
<evidence type="ECO:0000313" key="5">
    <source>
        <dbReference type="Proteomes" id="UP000775872"/>
    </source>
</evidence>
<evidence type="ECO:0000256" key="3">
    <source>
        <dbReference type="SAM" id="MobiDB-lite"/>
    </source>
</evidence>
<dbReference type="InterPro" id="IPR036770">
    <property type="entry name" value="Ankyrin_rpt-contain_sf"/>
</dbReference>
<keyword evidence="5" id="KW-1185">Reference proteome</keyword>
<dbReference type="PANTHER" id="PTHR24198">
    <property type="entry name" value="ANKYRIN REPEAT AND PROTEIN KINASE DOMAIN-CONTAINING PROTEIN"/>
    <property type="match status" value="1"/>
</dbReference>
<comment type="caution">
    <text evidence="4">The sequence shown here is derived from an EMBL/GenBank/DDBJ whole genome shotgun (WGS) entry which is preliminary data.</text>
</comment>
<accession>A0A9P0EJP8</accession>
<dbReference type="AlphaFoldDB" id="A0A9P0EJP8"/>
<sequence length="437" mass="48427">MALVAGADIQERGKEPERDLKSGGTIIYQGDALTQAVANDQEVTARMLIETGNIDVNPSRTAKHHSPLWWACHFGHTNLIRLLLSFPATDINAIDGMGKSALEGAIKGKQLKSVLTLLDYPQLNLRTRREPNPVEYAIFEDTEEIACALIRDPRSDPNGGMRKDSTGRRQYVPSREPLARAMRNRQPDVIRCLLGRPDIELRGSDLGWTPIFLAACTNSPAAVQTLLAMPETNPHTLDSQGQTPLMVAIREDSPRTARVLAKVKGTNLNHQDNNGDTALILAASVHSAEMIAFLLRCEGVDPDIKNHDGYSAEMMTSNPYLKDLFVQPQASDDSFGPNWFDRDGFDPDGFDPDDFDPDGSDPDGFYTESFDSESEDTDSEDNQSEDNQSEDNQSEDNQSEDNQSEDNQSEDNQSEDNQSEDNQSEDNQSEDAESEYL</sequence>
<feature type="compositionally biased region" description="Basic and acidic residues" evidence="3">
    <location>
        <begin position="151"/>
        <end position="167"/>
    </location>
</feature>
<feature type="region of interest" description="Disordered" evidence="3">
    <location>
        <begin position="1"/>
        <end position="22"/>
    </location>
</feature>
<evidence type="ECO:0000313" key="4">
    <source>
        <dbReference type="EMBL" id="CAH0051757.1"/>
    </source>
</evidence>
<feature type="region of interest" description="Disordered" evidence="3">
    <location>
        <begin position="151"/>
        <end position="180"/>
    </location>
</feature>
<name>A0A9P0EJP8_9HYPO</name>
<dbReference type="PANTHER" id="PTHR24198:SF165">
    <property type="entry name" value="ANKYRIN REPEAT-CONTAINING PROTEIN-RELATED"/>
    <property type="match status" value="1"/>
</dbReference>
<protein>
    <submittedName>
        <fullName evidence="4">Uncharacterized protein</fullName>
    </submittedName>
</protein>
<evidence type="ECO:0000256" key="2">
    <source>
        <dbReference type="ARBA" id="ARBA00023043"/>
    </source>
</evidence>
<dbReference type="OrthoDB" id="20872at2759"/>
<feature type="compositionally biased region" description="Basic and acidic residues" evidence="3">
    <location>
        <begin position="9"/>
        <end position="21"/>
    </location>
</feature>
<dbReference type="Pfam" id="PF12796">
    <property type="entry name" value="Ank_2"/>
    <property type="match status" value="2"/>
</dbReference>
<reference evidence="5" key="1">
    <citation type="submission" date="2019-06" db="EMBL/GenBank/DDBJ databases">
        <authorList>
            <person name="Broberg M."/>
        </authorList>
    </citation>
    <scope>NUCLEOTIDE SEQUENCE [LARGE SCALE GENOMIC DNA]</scope>
</reference>
<reference evidence="4 5" key="2">
    <citation type="submission" date="2021-10" db="EMBL/GenBank/DDBJ databases">
        <authorList>
            <person name="Piombo E."/>
        </authorList>
    </citation>
    <scope>NUCLEOTIDE SEQUENCE [LARGE SCALE GENOMIC DNA]</scope>
</reference>
<dbReference type="SMART" id="SM00248">
    <property type="entry name" value="ANK"/>
    <property type="match status" value="8"/>
</dbReference>
<feature type="region of interest" description="Disordered" evidence="3">
    <location>
        <begin position="332"/>
        <end position="437"/>
    </location>
</feature>
<proteinExistence type="predicted"/>
<keyword evidence="1" id="KW-0677">Repeat</keyword>